<keyword evidence="13" id="KW-1185">Reference proteome</keyword>
<dbReference type="EC" id="2.4.1.25" evidence="3 10"/>
<dbReference type="Pfam" id="PF21226">
    <property type="entry name" value="MalQ_N"/>
    <property type="match status" value="1"/>
</dbReference>
<organism evidence="12 13">
    <name type="scientific">Candidatus Dehalogenimonas loeffleri</name>
    <dbReference type="NCBI Taxonomy" id="3127115"/>
    <lineage>
        <taxon>Bacteria</taxon>
        <taxon>Bacillati</taxon>
        <taxon>Chloroflexota</taxon>
        <taxon>Dehalococcoidia</taxon>
        <taxon>Dehalococcoidales</taxon>
        <taxon>Dehalococcoidaceae</taxon>
        <taxon>Dehalogenimonas</taxon>
    </lineage>
</organism>
<evidence type="ECO:0000256" key="2">
    <source>
        <dbReference type="ARBA" id="ARBA00005684"/>
    </source>
</evidence>
<dbReference type="NCBIfam" id="TIGR00217">
    <property type="entry name" value="malQ"/>
    <property type="match status" value="1"/>
</dbReference>
<proteinExistence type="inferred from homology"/>
<dbReference type="PANTHER" id="PTHR32438">
    <property type="entry name" value="4-ALPHA-GLUCANOTRANSFERASE DPE1, CHLOROPLASTIC/AMYLOPLASTIC"/>
    <property type="match status" value="1"/>
</dbReference>
<dbReference type="InterPro" id="IPR017853">
    <property type="entry name" value="GH"/>
</dbReference>
<evidence type="ECO:0000259" key="11">
    <source>
        <dbReference type="Pfam" id="PF21226"/>
    </source>
</evidence>
<evidence type="ECO:0000256" key="7">
    <source>
        <dbReference type="ARBA" id="ARBA00023277"/>
    </source>
</evidence>
<protein>
    <recommendedName>
        <fullName evidence="4 10">4-alpha-glucanotransferase</fullName>
        <ecNumber evidence="3 10">2.4.1.25</ecNumber>
    </recommendedName>
    <alternativeName>
        <fullName evidence="8 10">Amylomaltase</fullName>
    </alternativeName>
    <alternativeName>
        <fullName evidence="9 10">Disproportionating enzyme</fullName>
    </alternativeName>
</protein>
<evidence type="ECO:0000256" key="1">
    <source>
        <dbReference type="ARBA" id="ARBA00000439"/>
    </source>
</evidence>
<evidence type="ECO:0000256" key="3">
    <source>
        <dbReference type="ARBA" id="ARBA00012560"/>
    </source>
</evidence>
<dbReference type="PANTHER" id="PTHR32438:SF5">
    <property type="entry name" value="4-ALPHA-GLUCANOTRANSFERASE DPE1, CHLOROPLASTIC_AMYLOPLASTIC"/>
    <property type="match status" value="1"/>
</dbReference>
<keyword evidence="5 10" id="KW-0328">Glycosyltransferase</keyword>
<evidence type="ECO:0000256" key="8">
    <source>
        <dbReference type="ARBA" id="ARBA00031423"/>
    </source>
</evidence>
<evidence type="ECO:0000313" key="12">
    <source>
        <dbReference type="EMBL" id="WWX25133.1"/>
    </source>
</evidence>
<reference evidence="12 13" key="1">
    <citation type="submission" date="2024-03" db="EMBL/GenBank/DDBJ databases">
        <title>A Dehalogenimonas Isolated from Estuarine Sediments Dihaloeliminates Chlorinated Alkanes.</title>
        <authorList>
            <person name="Yang Y."/>
            <person name="Wang H."/>
        </authorList>
    </citation>
    <scope>NUCLEOTIDE SEQUENCE [LARGE SCALE GENOMIC DNA]</scope>
    <source>
        <strain evidence="12 13">W</strain>
    </source>
</reference>
<dbReference type="InterPro" id="IPR048458">
    <property type="entry name" value="MalQ_N"/>
</dbReference>
<evidence type="ECO:0000256" key="9">
    <source>
        <dbReference type="ARBA" id="ARBA00031501"/>
    </source>
</evidence>
<comment type="similarity">
    <text evidence="2 10">Belongs to the disproportionating enzyme family.</text>
</comment>
<dbReference type="InterPro" id="IPR003385">
    <property type="entry name" value="Glyco_hydro_77"/>
</dbReference>
<keyword evidence="6 10" id="KW-0808">Transferase</keyword>
<gene>
    <name evidence="12" type="primary">malQ</name>
    <name evidence="12" type="ORF">V8247_07685</name>
</gene>
<sequence>MDNNTSHSSSLDNGITSLANECGILPGYLDMTGQTVVPSADSVLALARSMDVQVNDISEASGAAEKLKENRCRRVIEPVLTAWSGQLNFLTVKTTSVEGSINACLTLENGEVRRYVWNDVNQFCKSSGQSADYLKLELPFTEVLPWGYHQMCLDIGGTNTASLIISAPFDAFTYNETQKPWGLFCPLYALRSSINWGIGDLGDLRRLTRFCSDLGGEIIALLPLLPVFLREHFNPSPYSPVSREFWNELYIEPAIIPELSDCPEAVSLLHSVDFQQKLSYSRSTKTVDYHLVGELKRSLLEILAEDFFHLRPEPRWTQFTDHVAANPDMELYARFRAFSEEHRTPWPDWPQRQQSGLIEETDCCPETLNYYRYSQFVIQTQLADTITTIHQTGQALYLDLPLGVHPDGFDAWRDQTEYLPNVSVGAPPDPAFPSGQDWGFKPPHPIRQRENGYRSFIKALRHHLKFSGALRLDHIMGLHRLFCIPSGKAPSEGVYLRYNAEEIYAILCLESRRHNTVIIGEDLGLVPPEVRPMMDHHRIHRSYIAQYEIVGGAENTVPASPRFSAAALNTHDLPPFAAFWNSEDIPERLALGVLTPERAEVETALRLNGKNRLLKELAASGLATDLEGVPAGRIGKAVMEILAQSPAPLLLINLADLWDEHQSQNIPGTTDQRANWRIKTALSLEKLEQNAGIRSFLMKINEMRKSN</sequence>
<evidence type="ECO:0000256" key="4">
    <source>
        <dbReference type="ARBA" id="ARBA00020295"/>
    </source>
</evidence>
<dbReference type="SUPFAM" id="SSF51445">
    <property type="entry name" value="(Trans)glycosidases"/>
    <property type="match status" value="1"/>
</dbReference>
<dbReference type="Proteomes" id="UP001375370">
    <property type="component" value="Chromosome"/>
</dbReference>
<accession>A0ABZ2J2M4</accession>
<dbReference type="GO" id="GO:0004134">
    <property type="term" value="F:4-alpha-glucanotransferase activity"/>
    <property type="evidence" value="ECO:0007669"/>
    <property type="project" value="UniProtKB-EC"/>
</dbReference>
<evidence type="ECO:0000256" key="5">
    <source>
        <dbReference type="ARBA" id="ARBA00022676"/>
    </source>
</evidence>
<comment type="catalytic activity">
    <reaction evidence="1 10">
        <text>Transfers a segment of a (1-&gt;4)-alpha-D-glucan to a new position in an acceptor, which may be glucose or a (1-&gt;4)-alpha-D-glucan.</text>
        <dbReference type="EC" id="2.4.1.25"/>
    </reaction>
</comment>
<keyword evidence="7 10" id="KW-0119">Carbohydrate metabolism</keyword>
<dbReference type="Gene3D" id="3.20.20.80">
    <property type="entry name" value="Glycosidases"/>
    <property type="match status" value="1"/>
</dbReference>
<name>A0ABZ2J2M4_9CHLR</name>
<evidence type="ECO:0000313" key="13">
    <source>
        <dbReference type="Proteomes" id="UP001375370"/>
    </source>
</evidence>
<feature type="domain" description="MalQ N-terminal beta-sandwich" evidence="11">
    <location>
        <begin position="77"/>
        <end position="168"/>
    </location>
</feature>
<dbReference type="EMBL" id="CP146612">
    <property type="protein sequence ID" value="WWX25133.1"/>
    <property type="molecule type" value="Genomic_DNA"/>
</dbReference>
<evidence type="ECO:0000256" key="10">
    <source>
        <dbReference type="RuleBase" id="RU361207"/>
    </source>
</evidence>
<evidence type="ECO:0000256" key="6">
    <source>
        <dbReference type="ARBA" id="ARBA00022679"/>
    </source>
</evidence>
<dbReference type="RefSeq" id="WP_338737273.1">
    <property type="nucleotide sequence ID" value="NZ_CP146612.1"/>
</dbReference>
<dbReference type="Pfam" id="PF02446">
    <property type="entry name" value="Glyco_hydro_77"/>
    <property type="match status" value="1"/>
</dbReference>